<dbReference type="PANTHER" id="PTHR12227">
    <property type="entry name" value="GLYCERATE KINASE"/>
    <property type="match status" value="1"/>
</dbReference>
<dbReference type="SUPFAM" id="SSF82544">
    <property type="entry name" value="GckA/TtuD-like"/>
    <property type="match status" value="1"/>
</dbReference>
<dbReference type="AlphaFoldDB" id="A0AAV8WY03"/>
<protein>
    <recommendedName>
        <fullName evidence="6">Glycerate kinase</fullName>
    </recommendedName>
</protein>
<dbReference type="InterPro" id="IPR007835">
    <property type="entry name" value="MOFRL"/>
</dbReference>
<dbReference type="InterPro" id="IPR038614">
    <property type="entry name" value="GK_N_sf"/>
</dbReference>
<reference evidence="4" key="1">
    <citation type="journal article" date="2023" name="Insect Mol. Biol.">
        <title>Genome sequencing provides insights into the evolution of gene families encoding plant cell wall-degrading enzymes in longhorned beetles.</title>
        <authorList>
            <person name="Shin N.R."/>
            <person name="Okamura Y."/>
            <person name="Kirsch R."/>
            <person name="Pauchet Y."/>
        </authorList>
    </citation>
    <scope>NUCLEOTIDE SEQUENCE</scope>
    <source>
        <strain evidence="4">RBIC_L_NR</strain>
    </source>
</reference>
<feature type="domain" description="MOFRL" evidence="2">
    <location>
        <begin position="338"/>
        <end position="450"/>
    </location>
</feature>
<keyword evidence="5" id="KW-1185">Reference proteome</keyword>
<proteinExistence type="inferred from homology"/>
<dbReference type="PANTHER" id="PTHR12227:SF0">
    <property type="entry name" value="GLYCERATE KINASE"/>
    <property type="match status" value="1"/>
</dbReference>
<dbReference type="InterPro" id="IPR037035">
    <property type="entry name" value="GK-like_C_sf"/>
</dbReference>
<dbReference type="Gene3D" id="3.40.1480.10">
    <property type="entry name" value="MOFRL domain"/>
    <property type="match status" value="1"/>
</dbReference>
<sequence length="461" mass="50250">MFNSKSFSVFRITISSVRLANTVFKRAMSNSELKGIFLKSVEAVQPQRLIRNKVRLRDCHLTVGGDTYVLNKPCYVVGFGKAVLGMAIEIENVLGDHLERGIVTVPTGIFKKNTRPCNSKIKYVEGAKDNLPDKNAEMGASANICELNCLRKQISILKGGGLAEVAYPCKIISLVLSDIVGDPLDFIASGPTIPNSDSAVSAVQILKKYHIYEEIPDSIKRVLQRENQFFKTVTPVLNGEYEHVKNCVIGNNRIAAGAAKEEAINYGYQSVIVSTEIDGDVKKISKIYAQLARNMVCAISDSTNKDSLKVFLGNIAMDLRAKPGFIKEVLDMDFSRNICLIFAGEPTVVVSGKGKGGRNQQLALAFSVEVNNLGIKSADISFLSCGTDGIDGPTDAAGAIGTSNLLENALRENVNSEYYLDNNDSYSFYEKYNGGNNLVKIGHTGTNVMDIHIMIIKPGRN</sequence>
<name>A0AAV8WY03_9CUCU</name>
<organism evidence="4 5">
    <name type="scientific">Rhamnusium bicolor</name>
    <dbReference type="NCBI Taxonomy" id="1586634"/>
    <lineage>
        <taxon>Eukaryota</taxon>
        <taxon>Metazoa</taxon>
        <taxon>Ecdysozoa</taxon>
        <taxon>Arthropoda</taxon>
        <taxon>Hexapoda</taxon>
        <taxon>Insecta</taxon>
        <taxon>Pterygota</taxon>
        <taxon>Neoptera</taxon>
        <taxon>Endopterygota</taxon>
        <taxon>Coleoptera</taxon>
        <taxon>Polyphaga</taxon>
        <taxon>Cucujiformia</taxon>
        <taxon>Chrysomeloidea</taxon>
        <taxon>Cerambycidae</taxon>
        <taxon>Lepturinae</taxon>
        <taxon>Rhagiini</taxon>
        <taxon>Rhamnusium</taxon>
    </lineage>
</organism>
<evidence type="ECO:0000259" key="2">
    <source>
        <dbReference type="Pfam" id="PF05161"/>
    </source>
</evidence>
<gene>
    <name evidence="4" type="ORF">NQ314_015810</name>
</gene>
<evidence type="ECO:0000313" key="5">
    <source>
        <dbReference type="Proteomes" id="UP001162156"/>
    </source>
</evidence>
<comment type="similarity">
    <text evidence="1">Belongs to the glycerate kinase type-2 family.</text>
</comment>
<dbReference type="Pfam" id="PF13660">
    <property type="entry name" value="DUF4147"/>
    <property type="match status" value="1"/>
</dbReference>
<dbReference type="EMBL" id="JANEYF010004410">
    <property type="protein sequence ID" value="KAJ8931308.1"/>
    <property type="molecule type" value="Genomic_DNA"/>
</dbReference>
<accession>A0AAV8WY03</accession>
<evidence type="ECO:0000313" key="4">
    <source>
        <dbReference type="EMBL" id="KAJ8931308.1"/>
    </source>
</evidence>
<dbReference type="InterPro" id="IPR039760">
    <property type="entry name" value="MOFRL_protein"/>
</dbReference>
<dbReference type="InterPro" id="IPR025286">
    <property type="entry name" value="MOFRL_assoc_dom"/>
</dbReference>
<dbReference type="GO" id="GO:0008887">
    <property type="term" value="F:glycerate kinase activity"/>
    <property type="evidence" value="ECO:0007669"/>
    <property type="project" value="InterPro"/>
</dbReference>
<evidence type="ECO:0000256" key="1">
    <source>
        <dbReference type="ARBA" id="ARBA00005393"/>
    </source>
</evidence>
<dbReference type="Proteomes" id="UP001162156">
    <property type="component" value="Unassembled WGS sequence"/>
</dbReference>
<dbReference type="GO" id="GO:0005737">
    <property type="term" value="C:cytoplasm"/>
    <property type="evidence" value="ECO:0007669"/>
    <property type="project" value="TreeGrafter"/>
</dbReference>
<feature type="domain" description="MOFRL-associated" evidence="3">
    <location>
        <begin position="140"/>
        <end position="224"/>
    </location>
</feature>
<dbReference type="Gene3D" id="3.40.50.10180">
    <property type="entry name" value="Glycerate kinase, MOFRL-like N-terminal domain"/>
    <property type="match status" value="2"/>
</dbReference>
<dbReference type="Pfam" id="PF05161">
    <property type="entry name" value="MOFRL"/>
    <property type="match status" value="1"/>
</dbReference>
<evidence type="ECO:0008006" key="6">
    <source>
        <dbReference type="Google" id="ProtNLM"/>
    </source>
</evidence>
<evidence type="ECO:0000259" key="3">
    <source>
        <dbReference type="Pfam" id="PF13660"/>
    </source>
</evidence>
<comment type="caution">
    <text evidence="4">The sequence shown here is derived from an EMBL/GenBank/DDBJ whole genome shotgun (WGS) entry which is preliminary data.</text>
</comment>